<dbReference type="EMBL" id="LVXG01000012">
    <property type="protein sequence ID" value="OQP50288.1"/>
    <property type="molecule type" value="Genomic_DNA"/>
</dbReference>
<dbReference type="Gene3D" id="2.60.40.1120">
    <property type="entry name" value="Carboxypeptidase-like, regulatory domain"/>
    <property type="match status" value="1"/>
</dbReference>
<organism evidence="8 9">
    <name type="scientific">Niastella yeongjuensis</name>
    <dbReference type="NCBI Taxonomy" id="354355"/>
    <lineage>
        <taxon>Bacteria</taxon>
        <taxon>Pseudomonadati</taxon>
        <taxon>Bacteroidota</taxon>
        <taxon>Chitinophagia</taxon>
        <taxon>Chitinophagales</taxon>
        <taxon>Chitinophagaceae</taxon>
        <taxon>Niastella</taxon>
    </lineage>
</organism>
<accession>A0A1V9EVU9</accession>
<dbReference type="Gene3D" id="2.40.170.20">
    <property type="entry name" value="TonB-dependent receptor, beta-barrel domain"/>
    <property type="match status" value="1"/>
</dbReference>
<keyword evidence="3" id="KW-1134">Transmembrane beta strand</keyword>
<protein>
    <submittedName>
        <fullName evidence="8">TonB-dependent receptor</fullName>
    </submittedName>
</protein>
<comment type="caution">
    <text evidence="8">The sequence shown here is derived from an EMBL/GenBank/DDBJ whole genome shotgun (WGS) entry which is preliminary data.</text>
</comment>
<dbReference type="InterPro" id="IPR008969">
    <property type="entry name" value="CarboxyPept-like_regulatory"/>
</dbReference>
<evidence type="ECO:0000256" key="6">
    <source>
        <dbReference type="ARBA" id="ARBA00023237"/>
    </source>
</evidence>
<feature type="domain" description="TonB-dependent transporter Oar-like beta-barrel" evidence="7">
    <location>
        <begin position="252"/>
        <end position="321"/>
    </location>
</feature>
<evidence type="ECO:0000256" key="1">
    <source>
        <dbReference type="ARBA" id="ARBA00004571"/>
    </source>
</evidence>
<feature type="domain" description="TonB-dependent transporter Oar-like beta-barrel" evidence="7">
    <location>
        <begin position="362"/>
        <end position="1059"/>
    </location>
</feature>
<keyword evidence="2" id="KW-0813">Transport</keyword>
<dbReference type="InterPro" id="IPR036942">
    <property type="entry name" value="Beta-barrel_TonB_sf"/>
</dbReference>
<reference evidence="9" key="1">
    <citation type="submission" date="2016-04" db="EMBL/GenBank/DDBJ databases">
        <authorList>
            <person name="Chen L."/>
            <person name="Zhuang W."/>
            <person name="Wang G."/>
        </authorList>
    </citation>
    <scope>NUCLEOTIDE SEQUENCE [LARGE SCALE GENOMIC DNA]</scope>
    <source>
        <strain evidence="9">17621</strain>
    </source>
</reference>
<evidence type="ECO:0000259" key="7">
    <source>
        <dbReference type="Pfam" id="PF25183"/>
    </source>
</evidence>
<dbReference type="Pfam" id="PF13620">
    <property type="entry name" value="CarboxypepD_reg"/>
    <property type="match status" value="1"/>
</dbReference>
<dbReference type="STRING" id="354355.SAMN05660816_00929"/>
<dbReference type="Proteomes" id="UP000192610">
    <property type="component" value="Unassembled WGS sequence"/>
</dbReference>
<dbReference type="Pfam" id="PF25183">
    <property type="entry name" value="OMP_b-brl_4"/>
    <property type="match status" value="2"/>
</dbReference>
<keyword evidence="5" id="KW-0472">Membrane</keyword>
<dbReference type="PANTHER" id="PTHR30069:SF46">
    <property type="entry name" value="OAR PROTEIN"/>
    <property type="match status" value="1"/>
</dbReference>
<gene>
    <name evidence="8" type="ORF">A4H97_00110</name>
</gene>
<evidence type="ECO:0000256" key="3">
    <source>
        <dbReference type="ARBA" id="ARBA00022452"/>
    </source>
</evidence>
<dbReference type="GO" id="GO:0009279">
    <property type="term" value="C:cell outer membrane"/>
    <property type="evidence" value="ECO:0007669"/>
    <property type="project" value="UniProtKB-SubCell"/>
</dbReference>
<dbReference type="InterPro" id="IPR057601">
    <property type="entry name" value="Oar-like_b-barrel"/>
</dbReference>
<dbReference type="InterPro" id="IPR037066">
    <property type="entry name" value="Plug_dom_sf"/>
</dbReference>
<dbReference type="GO" id="GO:0015344">
    <property type="term" value="F:siderophore uptake transmembrane transporter activity"/>
    <property type="evidence" value="ECO:0007669"/>
    <property type="project" value="TreeGrafter"/>
</dbReference>
<dbReference type="InterPro" id="IPR039426">
    <property type="entry name" value="TonB-dep_rcpt-like"/>
</dbReference>
<dbReference type="PANTHER" id="PTHR30069">
    <property type="entry name" value="TONB-DEPENDENT OUTER MEMBRANE RECEPTOR"/>
    <property type="match status" value="1"/>
</dbReference>
<keyword evidence="8" id="KW-0675">Receptor</keyword>
<keyword evidence="9" id="KW-1185">Reference proteome</keyword>
<dbReference type="AlphaFoldDB" id="A0A1V9EVU9"/>
<dbReference type="SUPFAM" id="SSF49464">
    <property type="entry name" value="Carboxypeptidase regulatory domain-like"/>
    <property type="match status" value="1"/>
</dbReference>
<dbReference type="GO" id="GO:0044718">
    <property type="term" value="P:siderophore transmembrane transport"/>
    <property type="evidence" value="ECO:0007669"/>
    <property type="project" value="TreeGrafter"/>
</dbReference>
<dbReference type="SUPFAM" id="SSF56935">
    <property type="entry name" value="Porins"/>
    <property type="match status" value="1"/>
</dbReference>
<evidence type="ECO:0000256" key="4">
    <source>
        <dbReference type="ARBA" id="ARBA00022692"/>
    </source>
</evidence>
<evidence type="ECO:0000313" key="8">
    <source>
        <dbReference type="EMBL" id="OQP50288.1"/>
    </source>
</evidence>
<evidence type="ECO:0000313" key="9">
    <source>
        <dbReference type="Proteomes" id="UP000192610"/>
    </source>
</evidence>
<dbReference type="OrthoDB" id="9768147at2"/>
<name>A0A1V9EVU9_9BACT</name>
<keyword evidence="4" id="KW-0812">Transmembrane</keyword>
<sequence>MKRSFSLFLHTSLLLLICLLGALHSYSQETRGAFRGRITDSLNHPLEGATVRVIHVPTGTPYTTTTSKDGRYNLPGLLAGGPYQLTVTSMGFAEQEQSNLQVGLGEAQVVNFTLKPGSQQLEAVTVKASAGPRKPANQTGAGVNISREQISNMPTISRSITDVTKLVPQGSKDNSFAGTNFRYNNVTIDGAINNDAIGFSPSLGGIVGTSNMPGSSTRSNPISMDAIQDMQVYLAPYDVTLGNFTGGSVNAVTRSGTNKVEGSVYTFGRNATITGKENAGDGSKLPSAFHDNQTGFRVGFPIIKGKLFFFTNEEIARRTDPIMQGANSPDMKGVLSLDDAMRIHDTMVNRYGFDPGAYGQFNAYANSNKYFNRIDWNIDGKTHLAIRNNTITSEAINLERDPQDFRFGSIAYKQTNNQSSTVAELTTRFNNRVYNSLIAGFTTIHDYRTPSSDAAFPQVQIVGRTPGTTIFLGTDREASIFNMKQRTFEFTDNVSVNLGKHHLTFGTHNELYKINYGFVNSWNGRVDYASIDSFFNNSPSRVRGNFNYENNDRDYILAHPSAVFNVNFFSVYAQDEIQVNDRFRITPGIRFDYADVPNKQTLSDKTRSAITDPNYGNSYTYTPLRDITNNYLGRVQVSPRLGFNYDVLGDKSLVVRGGTGLFTGRIPFAWIGYAFYNTGDSYGSYDQKTDGGFQFLHGTDPLKHAPGEGIAGFARDNGAAVDKRGAGQTQVDVIDNHFVMPQVWRSSVAVDYTDQHGFKYTLEGMYTQVIKDVMFQQVNLSDISVGAFPYYYDTAASLRRQPIFGGGNADPQFANAYEMSNTAQGRRLQLTAQVSKNFNNGLRAMVAYTYGVAKDIANGIRNSMESNWQLNQALNPNNPGLAYSNFDIRHRIIGNVTYRLPWHNNNWVSTFALFGSMQSGAPITYGFINYTVQKTPQQVSLAYIPNRGEAINFFRNPDGAITTSAEEQAKAFNAFIDGDAYLRTRRGRFTERNGARTPWNNDLDFHFSQEFGIVTHKDEKPNHVITFTWDILNVTNLINKNWGWVYFSPNTYNSTASVGLVPFLTGSNSSQGYPLYSFQDPGKPYSVDYAASRWQMQFGIRYSF</sequence>
<dbReference type="RefSeq" id="WP_081198619.1">
    <property type="nucleotide sequence ID" value="NZ_FOCZ01000001.1"/>
</dbReference>
<proteinExistence type="predicted"/>
<dbReference type="Gene3D" id="2.170.130.10">
    <property type="entry name" value="TonB-dependent receptor, plug domain"/>
    <property type="match status" value="1"/>
</dbReference>
<evidence type="ECO:0000256" key="2">
    <source>
        <dbReference type="ARBA" id="ARBA00022448"/>
    </source>
</evidence>
<evidence type="ECO:0000256" key="5">
    <source>
        <dbReference type="ARBA" id="ARBA00023136"/>
    </source>
</evidence>
<keyword evidence="6" id="KW-0998">Cell outer membrane</keyword>
<comment type="subcellular location">
    <subcellularLocation>
        <location evidence="1">Cell outer membrane</location>
        <topology evidence="1">Multi-pass membrane protein</topology>
    </subcellularLocation>
</comment>